<evidence type="ECO:0000313" key="1">
    <source>
        <dbReference type="EMBL" id="MCF5108481.1"/>
    </source>
</evidence>
<evidence type="ECO:0000313" key="2">
    <source>
        <dbReference type="Proteomes" id="UP000814003"/>
    </source>
</evidence>
<protein>
    <submittedName>
        <fullName evidence="1">Uncharacterized protein</fullName>
    </submittedName>
</protein>
<accession>A0ABS9F7Z0</accession>
<keyword evidence="2" id="KW-1185">Reference proteome</keyword>
<sequence>MGIGVGLSVANSTKTDRRMIQLGQTANMSPAQNEDMRKEIFRVSKSYGNDPDSILGGAEALLAGGLSPKAAKSSIDAIGQASALRNADPTILAGAGMAAKEACGLHGHPATLKAGSNAGLIHYHRPLLSKQRGRRGAVIHA</sequence>
<name>A0ABS9F7Z0_9PSED</name>
<gene>
    <name evidence="1" type="ORF">GIW56_16685</name>
</gene>
<dbReference type="Proteomes" id="UP000814003">
    <property type="component" value="Unassembled WGS sequence"/>
</dbReference>
<dbReference type="RefSeq" id="WP_176561356.1">
    <property type="nucleotide sequence ID" value="NZ_WKED01000029.1"/>
</dbReference>
<proteinExistence type="predicted"/>
<comment type="caution">
    <text evidence="1">The sequence shown here is derived from an EMBL/GenBank/DDBJ whole genome shotgun (WGS) entry which is preliminary data.</text>
</comment>
<organism evidence="1 2">
    <name type="scientific">Pseudomonas gessardii</name>
    <dbReference type="NCBI Taxonomy" id="78544"/>
    <lineage>
        <taxon>Bacteria</taxon>
        <taxon>Pseudomonadati</taxon>
        <taxon>Pseudomonadota</taxon>
        <taxon>Gammaproteobacteria</taxon>
        <taxon>Pseudomonadales</taxon>
        <taxon>Pseudomonadaceae</taxon>
        <taxon>Pseudomonas</taxon>
    </lineage>
</organism>
<dbReference type="EMBL" id="WKED01000029">
    <property type="protein sequence ID" value="MCF5108481.1"/>
    <property type="molecule type" value="Genomic_DNA"/>
</dbReference>
<reference evidence="1 2" key="1">
    <citation type="submission" date="2019-11" db="EMBL/GenBank/DDBJ databases">
        <title>Epiphytic Pseudomonas syringae from cherry orchards.</title>
        <authorList>
            <person name="Hulin M.T."/>
        </authorList>
    </citation>
    <scope>NUCLEOTIDE SEQUENCE [LARGE SCALE GENOMIC DNA]</scope>
    <source>
        <strain evidence="1 2">PA-6-5B</strain>
    </source>
</reference>